<keyword evidence="5" id="KW-0479">Metal-binding</keyword>
<evidence type="ECO:0000313" key="9">
    <source>
        <dbReference type="EMBL" id="KAJ8729984.1"/>
    </source>
</evidence>
<dbReference type="Gene3D" id="3.30.420.10">
    <property type="entry name" value="Ribonuclease H-like superfamily/Ribonuclease H"/>
    <property type="match status" value="1"/>
</dbReference>
<accession>A0AAD7YX64</accession>
<dbReference type="EC" id="3.1.26.4" evidence="3"/>
<feature type="domain" description="RNase H type-1" evidence="8">
    <location>
        <begin position="23"/>
        <end position="159"/>
    </location>
</feature>
<dbReference type="PROSITE" id="PS50879">
    <property type="entry name" value="RNASE_H_1"/>
    <property type="match status" value="1"/>
</dbReference>
<dbReference type="Proteomes" id="UP001231518">
    <property type="component" value="Chromosome 9"/>
</dbReference>
<dbReference type="GO" id="GO:0043137">
    <property type="term" value="P:DNA replication, removal of RNA primer"/>
    <property type="evidence" value="ECO:0007669"/>
    <property type="project" value="TreeGrafter"/>
</dbReference>
<evidence type="ECO:0000256" key="7">
    <source>
        <dbReference type="ARBA" id="ARBA00022801"/>
    </source>
</evidence>
<comment type="catalytic activity">
    <reaction evidence="1">
        <text>Endonucleolytic cleavage to 5'-phosphomonoester.</text>
        <dbReference type="EC" id="3.1.26.4"/>
    </reaction>
</comment>
<dbReference type="InterPro" id="IPR012337">
    <property type="entry name" value="RNaseH-like_sf"/>
</dbReference>
<protein>
    <recommendedName>
        <fullName evidence="3">ribonuclease H</fullName>
        <ecNumber evidence="3">3.1.26.4</ecNumber>
    </recommendedName>
</protein>
<evidence type="ECO:0000256" key="1">
    <source>
        <dbReference type="ARBA" id="ARBA00000077"/>
    </source>
</evidence>
<keyword evidence="10" id="KW-1185">Reference proteome</keyword>
<dbReference type="Pfam" id="PF00075">
    <property type="entry name" value="RNase_H"/>
    <property type="match status" value="1"/>
</dbReference>
<dbReference type="InterPro" id="IPR036397">
    <property type="entry name" value="RNaseH_sf"/>
</dbReference>
<reference evidence="9" key="1">
    <citation type="submission" date="2023-03" db="EMBL/GenBank/DDBJ databases">
        <title>Chromosome-level genomes of two armyworms, Mythimna separata and Mythimna loreyi, provide insights into the biosynthesis and reception of sex pheromones.</title>
        <authorList>
            <person name="Zhao H."/>
        </authorList>
    </citation>
    <scope>NUCLEOTIDE SEQUENCE</scope>
    <source>
        <strain evidence="9">BeijingLab</strain>
        <tissue evidence="9">Pupa</tissue>
    </source>
</reference>
<evidence type="ECO:0000256" key="5">
    <source>
        <dbReference type="ARBA" id="ARBA00022723"/>
    </source>
</evidence>
<comment type="caution">
    <text evidence="9">The sequence shown here is derived from an EMBL/GenBank/DDBJ whole genome shotgun (WGS) entry which is preliminary data.</text>
</comment>
<evidence type="ECO:0000313" key="10">
    <source>
        <dbReference type="Proteomes" id="UP001231518"/>
    </source>
</evidence>
<sequence>MNIPIHVNKYNSKDEFLEFLNTKNNFIKIYTDASKTSERTAFAFFNQIYNYGVVYRCNDYLSVFSAEMLAILHALQYVLKNFSNYTQSYFLILCDSMSVVNALCNKNINLSPHYTIYKIRSLVYELSIKNLFIEFCWVPSHSGILGNELVDKLAKSSYSVICNCPVSYTDLNDYIKDLMIKRWELSLAHTRQVKGKWLAEITPKPSTSSWFEKSTKFLDRQLITAICRLRIGHCKIPSHLYRLKLTDNESCIYCNYEICDLQHLFFDCKQFSVQRLLLICQCQDLLGKCDLPKNIFDLLKFPLLYNSIFQFIQSTVGSI</sequence>
<evidence type="ECO:0000256" key="6">
    <source>
        <dbReference type="ARBA" id="ARBA00022759"/>
    </source>
</evidence>
<gene>
    <name evidence="9" type="ORF">PYW07_017022</name>
</gene>
<keyword evidence="6" id="KW-0255">Endonuclease</keyword>
<dbReference type="InterPro" id="IPR002156">
    <property type="entry name" value="RNaseH_domain"/>
</dbReference>
<comment type="similarity">
    <text evidence="2">Belongs to the RNase H family.</text>
</comment>
<proteinExistence type="inferred from homology"/>
<dbReference type="GO" id="GO:0003676">
    <property type="term" value="F:nucleic acid binding"/>
    <property type="evidence" value="ECO:0007669"/>
    <property type="project" value="InterPro"/>
</dbReference>
<organism evidence="9 10">
    <name type="scientific">Mythimna separata</name>
    <name type="common">Oriental armyworm</name>
    <name type="synonym">Pseudaletia separata</name>
    <dbReference type="NCBI Taxonomy" id="271217"/>
    <lineage>
        <taxon>Eukaryota</taxon>
        <taxon>Metazoa</taxon>
        <taxon>Ecdysozoa</taxon>
        <taxon>Arthropoda</taxon>
        <taxon>Hexapoda</taxon>
        <taxon>Insecta</taxon>
        <taxon>Pterygota</taxon>
        <taxon>Neoptera</taxon>
        <taxon>Endopterygota</taxon>
        <taxon>Lepidoptera</taxon>
        <taxon>Glossata</taxon>
        <taxon>Ditrysia</taxon>
        <taxon>Noctuoidea</taxon>
        <taxon>Noctuidae</taxon>
        <taxon>Noctuinae</taxon>
        <taxon>Hadenini</taxon>
        <taxon>Mythimna</taxon>
    </lineage>
</organism>
<evidence type="ECO:0000256" key="4">
    <source>
        <dbReference type="ARBA" id="ARBA00022722"/>
    </source>
</evidence>
<name>A0AAD7YX64_MYTSE</name>
<dbReference type="CDD" id="cd09276">
    <property type="entry name" value="Rnase_HI_RT_non_LTR"/>
    <property type="match status" value="1"/>
</dbReference>
<keyword evidence="4" id="KW-0540">Nuclease</keyword>
<evidence type="ECO:0000256" key="3">
    <source>
        <dbReference type="ARBA" id="ARBA00012180"/>
    </source>
</evidence>
<dbReference type="PANTHER" id="PTHR10642:SF26">
    <property type="entry name" value="RIBONUCLEASE H1"/>
    <property type="match status" value="1"/>
</dbReference>
<dbReference type="GO" id="GO:0046872">
    <property type="term" value="F:metal ion binding"/>
    <property type="evidence" value="ECO:0007669"/>
    <property type="project" value="UniProtKB-KW"/>
</dbReference>
<dbReference type="EMBL" id="JARGEI010000006">
    <property type="protein sequence ID" value="KAJ8729984.1"/>
    <property type="molecule type" value="Genomic_DNA"/>
</dbReference>
<dbReference type="PANTHER" id="PTHR10642">
    <property type="entry name" value="RIBONUCLEASE H1"/>
    <property type="match status" value="1"/>
</dbReference>
<evidence type="ECO:0000256" key="2">
    <source>
        <dbReference type="ARBA" id="ARBA00005300"/>
    </source>
</evidence>
<dbReference type="AlphaFoldDB" id="A0AAD7YX64"/>
<evidence type="ECO:0000259" key="8">
    <source>
        <dbReference type="PROSITE" id="PS50879"/>
    </source>
</evidence>
<dbReference type="SUPFAM" id="SSF53098">
    <property type="entry name" value="Ribonuclease H-like"/>
    <property type="match status" value="1"/>
</dbReference>
<dbReference type="InterPro" id="IPR050092">
    <property type="entry name" value="RNase_H"/>
</dbReference>
<dbReference type="GO" id="GO:0004523">
    <property type="term" value="F:RNA-DNA hybrid ribonuclease activity"/>
    <property type="evidence" value="ECO:0007669"/>
    <property type="project" value="UniProtKB-EC"/>
</dbReference>
<keyword evidence="7" id="KW-0378">Hydrolase</keyword>